<dbReference type="GeneID" id="100376951"/>
<feature type="domain" description="TLDc" evidence="10">
    <location>
        <begin position="250"/>
        <end position="418"/>
    </location>
</feature>
<evidence type="ECO:0000256" key="5">
    <source>
        <dbReference type="ARBA" id="ARBA00023136"/>
    </source>
</evidence>
<dbReference type="RefSeq" id="XP_002741638.1">
    <property type="nucleotide sequence ID" value="XM_002741592.2"/>
</dbReference>
<dbReference type="Pfam" id="PF07534">
    <property type="entry name" value="TLD"/>
    <property type="match status" value="1"/>
</dbReference>
<comment type="subcellular location">
    <subcellularLocation>
        <location evidence="3">Cytoplasm</location>
    </subcellularLocation>
    <subcellularLocation>
        <location evidence="2">Lysosome</location>
    </subcellularLocation>
    <subcellularLocation>
        <location evidence="1">Membrane</location>
    </subcellularLocation>
</comment>
<dbReference type="InterPro" id="IPR006571">
    <property type="entry name" value="TLDc_dom"/>
</dbReference>
<keyword evidence="4" id="KW-0963">Cytoplasm</keyword>
<dbReference type="PANTHER" id="PTHR23354:SF131">
    <property type="entry name" value="MTOR-ASSOCIATED PROTEIN MEAK7"/>
    <property type="match status" value="1"/>
</dbReference>
<evidence type="ECO:0000256" key="8">
    <source>
        <dbReference type="ARBA" id="ARBA00041780"/>
    </source>
</evidence>
<evidence type="ECO:0000256" key="9">
    <source>
        <dbReference type="ARBA" id="ARBA00042134"/>
    </source>
</evidence>
<proteinExistence type="predicted"/>
<evidence type="ECO:0000256" key="2">
    <source>
        <dbReference type="ARBA" id="ARBA00004371"/>
    </source>
</evidence>
<accession>A0ABM0H0R6</accession>
<keyword evidence="6" id="KW-0458">Lysosome</keyword>
<dbReference type="PANTHER" id="PTHR23354">
    <property type="entry name" value="NUCLEOLAR PROTEIN 7/ESTROGEN RECEPTOR COACTIVATOR-RELATED"/>
    <property type="match status" value="1"/>
</dbReference>
<keyword evidence="5" id="KW-0472">Membrane</keyword>
<evidence type="ECO:0000256" key="1">
    <source>
        <dbReference type="ARBA" id="ARBA00004370"/>
    </source>
</evidence>
<dbReference type="SMART" id="SM00584">
    <property type="entry name" value="TLDc"/>
    <property type="match status" value="1"/>
</dbReference>
<dbReference type="PROSITE" id="PS51886">
    <property type="entry name" value="TLDC"/>
    <property type="match status" value="1"/>
</dbReference>
<protein>
    <recommendedName>
        <fullName evidence="7">MTOR-associated protein MEAK7</fullName>
    </recommendedName>
    <alternativeName>
        <fullName evidence="9">TBC/LysM-associated domain-containing protein 1</fullName>
    </alternativeName>
    <alternativeName>
        <fullName evidence="8">TLD domain-containing protein 1</fullName>
    </alternativeName>
</protein>
<dbReference type="Proteomes" id="UP000694865">
    <property type="component" value="Unplaced"/>
</dbReference>
<sequence length="461" mass="52210">MGGQGSKVEECSSKYEAVFNAAEKAELGRVFNVICSGDGHTNVKTAFGLKCLQDYIGDRLSDKIITRLHAEMCNMLSSSSEKHSIVTMEMFTITMAFLLKGTIEEQSCIIHHLATENNDSVSSQDMYEFVSDIIHYVEDALQPIIEAKHWQLKTTPESNDRFARYLVKDLFWKDVSVTTDLPDKSYSPDDIQIWLESKPHFAEVFTEVFRYAFKFQMAKSVVTASTDAYQSVDIFPLCQDVKFIWNKLQTLLDIPSMLMLNQHLPGKLKTEWRLLFSTRLHGESFATFLQHITLKGPTIILVKDHDGHMFGGFASEEWKTQAQFYGNATSFLFSLYPTMEVYESSGRNGHYMYINLNQQTLPNGLGMGGQLNYFGLWIDANFGKGSSKAKPRCTTYDSPQLSKQENFQVDVVEVWHVGPIQVISEDEDKPSILDADPEAAAILELIGKERKSEGLREKDPS</sequence>
<organism evidence="11 12">
    <name type="scientific">Saccoglossus kowalevskii</name>
    <name type="common">Acorn worm</name>
    <dbReference type="NCBI Taxonomy" id="10224"/>
    <lineage>
        <taxon>Eukaryota</taxon>
        <taxon>Metazoa</taxon>
        <taxon>Hemichordata</taxon>
        <taxon>Enteropneusta</taxon>
        <taxon>Harrimaniidae</taxon>
        <taxon>Saccoglossus</taxon>
    </lineage>
</organism>
<evidence type="ECO:0000313" key="11">
    <source>
        <dbReference type="Proteomes" id="UP000694865"/>
    </source>
</evidence>
<evidence type="ECO:0000256" key="7">
    <source>
        <dbReference type="ARBA" id="ARBA00039594"/>
    </source>
</evidence>
<evidence type="ECO:0000256" key="4">
    <source>
        <dbReference type="ARBA" id="ARBA00022490"/>
    </source>
</evidence>
<evidence type="ECO:0000256" key="6">
    <source>
        <dbReference type="ARBA" id="ARBA00023228"/>
    </source>
</evidence>
<keyword evidence="11" id="KW-1185">Reference proteome</keyword>
<reference evidence="12" key="1">
    <citation type="submission" date="2025-08" db="UniProtKB">
        <authorList>
            <consortium name="RefSeq"/>
        </authorList>
    </citation>
    <scope>IDENTIFICATION</scope>
    <source>
        <tissue evidence="12">Testes</tissue>
    </source>
</reference>
<evidence type="ECO:0000259" key="10">
    <source>
        <dbReference type="PROSITE" id="PS51886"/>
    </source>
</evidence>
<evidence type="ECO:0000313" key="12">
    <source>
        <dbReference type="RefSeq" id="XP_002741638.1"/>
    </source>
</evidence>
<gene>
    <name evidence="12" type="primary">LOC100376951</name>
</gene>
<name>A0ABM0H0R6_SACKO</name>
<evidence type="ECO:0000256" key="3">
    <source>
        <dbReference type="ARBA" id="ARBA00004496"/>
    </source>
</evidence>